<dbReference type="EMBL" id="MK620899">
    <property type="protein sequence ID" value="QBZ72655.1"/>
    <property type="molecule type" value="Genomic_DNA"/>
</dbReference>
<sequence>MIQTTYEIKHSVHAKVNEEHRTSTEWESEIEEWRPVCSCGWNLYATFTARVSCEMYCNMHIEWCTRGEPWMPR</sequence>
<dbReference type="Proteomes" id="UP000297070">
    <property type="component" value="Segment"/>
</dbReference>
<protein>
    <submittedName>
        <fullName evidence="1">Uncharacterized protein</fullName>
    </submittedName>
</protein>
<organism evidence="1 2">
    <name type="scientific">Gordonia phage GodonK</name>
    <dbReference type="NCBI Taxonomy" id="2562192"/>
    <lineage>
        <taxon>Viruses</taxon>
        <taxon>Duplodnaviria</taxon>
        <taxon>Heunggongvirae</taxon>
        <taxon>Uroviricota</taxon>
        <taxon>Caudoviricetes</taxon>
        <taxon>Godonkavirus</taxon>
        <taxon>Godonkavirus godonK</taxon>
    </lineage>
</organism>
<keyword evidence="2" id="KW-1185">Reference proteome</keyword>
<dbReference type="GeneID" id="55012872"/>
<dbReference type="KEGG" id="vg:55012872"/>
<dbReference type="RefSeq" id="YP_009821420.1">
    <property type="nucleotide sequence ID" value="NC_048176.1"/>
</dbReference>
<evidence type="ECO:0000313" key="2">
    <source>
        <dbReference type="Proteomes" id="UP000297070"/>
    </source>
</evidence>
<accession>A0A4D6E3X0</accession>
<evidence type="ECO:0000313" key="1">
    <source>
        <dbReference type="EMBL" id="QBZ72655.1"/>
    </source>
</evidence>
<name>A0A4D6E3X0_9CAUD</name>
<reference evidence="1 2" key="1">
    <citation type="submission" date="2019-03" db="EMBL/GenBank/DDBJ databases">
        <authorList>
            <person name="Douthitt C."/>
            <person name="D'Elia T."/>
            <person name="Bockoras C."/>
            <person name="Boss C."/>
            <person name="Clemons M."/>
            <person name="Green W."/>
            <person name="Harel H."/>
            <person name="Larralde J."/>
            <person name="Lopez M."/>
            <person name="Magana D."/>
            <person name="Miguel M."/>
            <person name="Muschweck L."/>
            <person name="Olivos K."/>
            <person name="Racette D."/>
            <person name="Reynolds M."/>
            <person name="Ru Y."/>
            <person name="Santana M."/>
            <person name="Simon R."/>
            <person name="Smotrilla K."/>
            <person name="Sufficool B."/>
            <person name="Tamayo B."/>
            <person name="Tirado E."/>
            <person name="Vajanyi M."/>
            <person name="Weger M."/>
            <person name="Wehr A."/>
            <person name="Whitaker K."/>
            <person name="Garlena R.A."/>
            <person name="Russell D.A."/>
            <person name="Pope W.H."/>
            <person name="Jacobs-Sera D."/>
            <person name="Hatfull G.F."/>
        </authorList>
    </citation>
    <scope>NUCLEOTIDE SEQUENCE [LARGE SCALE GENOMIC DNA]</scope>
</reference>
<gene>
    <name evidence="1" type="primary">36</name>
    <name evidence="1" type="ORF">SEA_GODONK_36</name>
</gene>
<proteinExistence type="predicted"/>